<gene>
    <name evidence="2" type="ORF">SAMN05216360_111202</name>
</gene>
<feature type="compositionally biased region" description="Low complexity" evidence="1">
    <location>
        <begin position="153"/>
        <end position="171"/>
    </location>
</feature>
<evidence type="ECO:0000313" key="3">
    <source>
        <dbReference type="Proteomes" id="UP000198704"/>
    </source>
</evidence>
<protein>
    <submittedName>
        <fullName evidence="2">Uncharacterized protein</fullName>
    </submittedName>
</protein>
<proteinExistence type="predicted"/>
<sequence>MKCDPQGGNTVAARVVRACHTTRRATDSAQIVTSAPSGSARKVQAPPLLNVAAVPNVSSMSRRISDTMKTAVETISVGRERLQPPLPADVLARPRRAGGLHAFLRMGDGLGREPDRLGARAPVHAAHPGEELRRTERSAARRCDRSPRPTLIPRSGSAPSGSGSTPSGRSRYPIPAASDDRQAAPGQGFAEIAFDGTPINEIPGRDRVRDHLDRGHHQPRLRKIAIRFHAQEELCRRYHRGRPR</sequence>
<keyword evidence="3" id="KW-1185">Reference proteome</keyword>
<feature type="compositionally biased region" description="Basic and acidic residues" evidence="1">
    <location>
        <begin position="127"/>
        <end position="147"/>
    </location>
</feature>
<dbReference type="Proteomes" id="UP000198704">
    <property type="component" value="Unassembled WGS sequence"/>
</dbReference>
<name>A0A1H0EJ22_9HYPH</name>
<evidence type="ECO:0000313" key="2">
    <source>
        <dbReference type="EMBL" id="SDN82353.1"/>
    </source>
</evidence>
<accession>A0A1H0EJ22</accession>
<reference evidence="3" key="1">
    <citation type="submission" date="2016-10" db="EMBL/GenBank/DDBJ databases">
        <authorList>
            <person name="Varghese N."/>
            <person name="Submissions S."/>
        </authorList>
    </citation>
    <scope>NUCLEOTIDE SEQUENCE [LARGE SCALE GENOMIC DNA]</scope>
    <source>
        <strain evidence="3">BL47</strain>
    </source>
</reference>
<organism evidence="2 3">
    <name type="scientific">Methylobacterium phyllostachyos</name>
    <dbReference type="NCBI Taxonomy" id="582672"/>
    <lineage>
        <taxon>Bacteria</taxon>
        <taxon>Pseudomonadati</taxon>
        <taxon>Pseudomonadota</taxon>
        <taxon>Alphaproteobacteria</taxon>
        <taxon>Hyphomicrobiales</taxon>
        <taxon>Methylobacteriaceae</taxon>
        <taxon>Methylobacterium</taxon>
    </lineage>
</organism>
<dbReference type="AlphaFoldDB" id="A0A1H0EJ22"/>
<dbReference type="EMBL" id="FNHS01000011">
    <property type="protein sequence ID" value="SDN82353.1"/>
    <property type="molecule type" value="Genomic_DNA"/>
</dbReference>
<feature type="region of interest" description="Disordered" evidence="1">
    <location>
        <begin position="114"/>
        <end position="183"/>
    </location>
</feature>
<evidence type="ECO:0000256" key="1">
    <source>
        <dbReference type="SAM" id="MobiDB-lite"/>
    </source>
</evidence>